<dbReference type="AlphaFoldDB" id="A0A1W4XAC4"/>
<keyword evidence="8" id="KW-1185">Reference proteome</keyword>
<dbReference type="Gene3D" id="3.20.20.80">
    <property type="entry name" value="Glycosidases"/>
    <property type="match status" value="1"/>
</dbReference>
<evidence type="ECO:0000256" key="7">
    <source>
        <dbReference type="SAM" id="SignalP"/>
    </source>
</evidence>
<keyword evidence="7" id="KW-0732">Signal</keyword>
<dbReference type="FunCoup" id="A0A1W4XAC4">
    <property type="interactions" value="3"/>
</dbReference>
<dbReference type="SUPFAM" id="SSF51445">
    <property type="entry name" value="(Trans)glycosidases"/>
    <property type="match status" value="1"/>
</dbReference>
<dbReference type="InterPro" id="IPR001360">
    <property type="entry name" value="Glyco_hydro_1"/>
</dbReference>
<dbReference type="InParanoid" id="A0A1W4XAC4"/>
<proteinExistence type="inferred from homology"/>
<keyword evidence="5" id="KW-0326">Glycosidase</keyword>
<sequence length="492" mass="56757">MKVLLYIFGLLVFSFGTHGDSIYQFPDDFLFGTAAAAYQNEGAWNVSGKGPSIWDTFTHLHSEFVVDHSNGDVACDAYHKFKEDVQILKELGVKFYRFSIAWTRIFPTGLPHNPNADGIAFYNALLDELQKNSIIPMVTIFHWDVPQPLQNLGGFMNPKMIDYYIEYARVAFENFGDRVRYWITFNEPKQFCQEGHGEAYYAPALNMSGVADYLCGHNLLRSHAAAYHLYNDIYRPLFGGEIGITLNGLWFEPSNPQEEEAAERMRQFYLGWWAHPIFTAEGDYPPVMKEYIAKRSAQQGFRWSRLPEFTAEEVEYIKGSADFLGFNHYSTFLAANAENDDLTISFANDHQVKTFLDPSWPKGASSWLSVVPWGFRKFLKWLRDSYDNPYIVVTENGYSDLGQIHDAERVSYYGQYLEALLQAIYEDNVSVIAYAAWTLMDNFEWFDGYKSRFGLYYVDFSSPNRPRIAKDSARFYKYVIGNNTVVPYKKVN</sequence>
<keyword evidence="3" id="KW-0378">Hydrolase</keyword>
<evidence type="ECO:0000313" key="9">
    <source>
        <dbReference type="RefSeq" id="XP_018332984.1"/>
    </source>
</evidence>
<accession>A0A1W4XAC4</accession>
<dbReference type="RefSeq" id="XP_018332984.1">
    <property type="nucleotide sequence ID" value="XM_018477482.1"/>
</dbReference>
<evidence type="ECO:0000256" key="6">
    <source>
        <dbReference type="RuleBase" id="RU003690"/>
    </source>
</evidence>
<dbReference type="PROSITE" id="PS00653">
    <property type="entry name" value="GLYCOSYL_HYDROL_F1_2"/>
    <property type="match status" value="1"/>
</dbReference>
<dbReference type="FunFam" id="3.20.20.80:FF:000013">
    <property type="entry name" value="lactase-phlorizin hydrolase"/>
    <property type="match status" value="1"/>
</dbReference>
<evidence type="ECO:0000256" key="1">
    <source>
        <dbReference type="ARBA" id="ARBA00010838"/>
    </source>
</evidence>
<evidence type="ECO:0000256" key="2">
    <source>
        <dbReference type="ARBA" id="ARBA00011738"/>
    </source>
</evidence>
<comment type="subunit">
    <text evidence="2">Homodimer.</text>
</comment>
<dbReference type="PRINTS" id="PR00131">
    <property type="entry name" value="GLHYDRLASE1"/>
</dbReference>
<evidence type="ECO:0000256" key="4">
    <source>
        <dbReference type="ARBA" id="ARBA00023180"/>
    </source>
</evidence>
<gene>
    <name evidence="9" type="primary">LOC108742312</name>
</gene>
<dbReference type="Pfam" id="PF00232">
    <property type="entry name" value="Glyco_hydro_1"/>
    <property type="match status" value="1"/>
</dbReference>
<protein>
    <submittedName>
        <fullName evidence="9">Myrosinase 1-like</fullName>
    </submittedName>
</protein>
<name>A0A1W4XAC4_AGRPL</name>
<comment type="similarity">
    <text evidence="1 6">Belongs to the glycosyl hydrolase 1 family.</text>
</comment>
<evidence type="ECO:0000313" key="8">
    <source>
        <dbReference type="Proteomes" id="UP000192223"/>
    </source>
</evidence>
<dbReference type="GO" id="GO:0008422">
    <property type="term" value="F:beta-glucosidase activity"/>
    <property type="evidence" value="ECO:0007669"/>
    <property type="project" value="TreeGrafter"/>
</dbReference>
<dbReference type="InterPro" id="IPR033132">
    <property type="entry name" value="GH_1_N_CS"/>
</dbReference>
<dbReference type="PANTHER" id="PTHR10353:SF36">
    <property type="entry name" value="LP05116P"/>
    <property type="match status" value="1"/>
</dbReference>
<dbReference type="GO" id="GO:0005975">
    <property type="term" value="P:carbohydrate metabolic process"/>
    <property type="evidence" value="ECO:0007669"/>
    <property type="project" value="InterPro"/>
</dbReference>
<dbReference type="PANTHER" id="PTHR10353">
    <property type="entry name" value="GLYCOSYL HYDROLASE"/>
    <property type="match status" value="1"/>
</dbReference>
<evidence type="ECO:0000256" key="5">
    <source>
        <dbReference type="ARBA" id="ARBA00023295"/>
    </source>
</evidence>
<dbReference type="KEGG" id="apln:108742312"/>
<keyword evidence="4" id="KW-0325">Glycoprotein</keyword>
<dbReference type="InterPro" id="IPR017853">
    <property type="entry name" value="GH"/>
</dbReference>
<dbReference type="Proteomes" id="UP000192223">
    <property type="component" value="Unplaced"/>
</dbReference>
<feature type="chain" id="PRO_5010733710" evidence="7">
    <location>
        <begin position="20"/>
        <end position="492"/>
    </location>
</feature>
<organism evidence="8 9">
    <name type="scientific">Agrilus planipennis</name>
    <name type="common">Emerald ash borer</name>
    <name type="synonym">Agrilus marcopoli</name>
    <dbReference type="NCBI Taxonomy" id="224129"/>
    <lineage>
        <taxon>Eukaryota</taxon>
        <taxon>Metazoa</taxon>
        <taxon>Ecdysozoa</taxon>
        <taxon>Arthropoda</taxon>
        <taxon>Hexapoda</taxon>
        <taxon>Insecta</taxon>
        <taxon>Pterygota</taxon>
        <taxon>Neoptera</taxon>
        <taxon>Endopterygota</taxon>
        <taxon>Coleoptera</taxon>
        <taxon>Polyphaga</taxon>
        <taxon>Elateriformia</taxon>
        <taxon>Buprestoidea</taxon>
        <taxon>Buprestidae</taxon>
        <taxon>Agrilinae</taxon>
        <taxon>Agrilus</taxon>
    </lineage>
</organism>
<dbReference type="STRING" id="224129.A0A1W4XAC4"/>
<feature type="signal peptide" evidence="7">
    <location>
        <begin position="1"/>
        <end position="19"/>
    </location>
</feature>
<dbReference type="OrthoDB" id="65569at2759"/>
<dbReference type="GeneID" id="108742312"/>
<evidence type="ECO:0000256" key="3">
    <source>
        <dbReference type="ARBA" id="ARBA00022801"/>
    </source>
</evidence>
<reference evidence="9" key="1">
    <citation type="submission" date="2025-08" db="UniProtKB">
        <authorList>
            <consortium name="RefSeq"/>
        </authorList>
    </citation>
    <scope>IDENTIFICATION</scope>
    <source>
        <tissue evidence="9">Entire body</tissue>
    </source>
</reference>